<dbReference type="STRING" id="1090615.SAMN04515671_3214"/>
<dbReference type="InterPro" id="IPR001915">
    <property type="entry name" value="Peptidase_M48"/>
</dbReference>
<feature type="transmembrane region" description="Helical" evidence="7">
    <location>
        <begin position="38"/>
        <end position="67"/>
    </location>
</feature>
<evidence type="ECO:0000256" key="7">
    <source>
        <dbReference type="SAM" id="Phobius"/>
    </source>
</evidence>
<dbReference type="RefSeq" id="WP_090477471.1">
    <property type="nucleotide sequence ID" value="NZ_LT629710.1"/>
</dbReference>
<keyword evidence="5 6" id="KW-0482">Metalloprotease</keyword>
<evidence type="ECO:0000313" key="10">
    <source>
        <dbReference type="Proteomes" id="UP000198741"/>
    </source>
</evidence>
<keyword evidence="4 6" id="KW-0862">Zinc</keyword>
<dbReference type="InterPro" id="IPR052173">
    <property type="entry name" value="Beta-lactam_resp_regulator"/>
</dbReference>
<keyword evidence="2" id="KW-0479">Metal-binding</keyword>
<gene>
    <name evidence="9" type="ORF">SAMN04515671_3214</name>
</gene>
<dbReference type="Proteomes" id="UP000198741">
    <property type="component" value="Chromosome I"/>
</dbReference>
<dbReference type="AlphaFoldDB" id="A0A1H0QR03"/>
<feature type="transmembrane region" description="Helical" evidence="7">
    <location>
        <begin position="6"/>
        <end position="26"/>
    </location>
</feature>
<keyword evidence="1 6" id="KW-0645">Protease</keyword>
<evidence type="ECO:0000259" key="8">
    <source>
        <dbReference type="Pfam" id="PF01435"/>
    </source>
</evidence>
<comment type="cofactor">
    <cofactor evidence="6">
        <name>Zn(2+)</name>
        <dbReference type="ChEBI" id="CHEBI:29105"/>
    </cofactor>
    <text evidence="6">Binds 1 zinc ion per subunit.</text>
</comment>
<keyword evidence="7" id="KW-0812">Transmembrane</keyword>
<accession>A0A1H0QR03</accession>
<feature type="transmembrane region" description="Helical" evidence="7">
    <location>
        <begin position="286"/>
        <end position="304"/>
    </location>
</feature>
<evidence type="ECO:0000256" key="1">
    <source>
        <dbReference type="ARBA" id="ARBA00022670"/>
    </source>
</evidence>
<dbReference type="Gene3D" id="3.30.2010.10">
    <property type="entry name" value="Metalloproteases ('zincins'), catalytic domain"/>
    <property type="match status" value="1"/>
</dbReference>
<feature type="transmembrane region" description="Helical" evidence="7">
    <location>
        <begin position="245"/>
        <end position="266"/>
    </location>
</feature>
<dbReference type="GO" id="GO:0006508">
    <property type="term" value="P:proteolysis"/>
    <property type="evidence" value="ECO:0007669"/>
    <property type="project" value="UniProtKB-KW"/>
</dbReference>
<dbReference type="EMBL" id="LT629710">
    <property type="protein sequence ID" value="SDP19712.1"/>
    <property type="molecule type" value="Genomic_DNA"/>
</dbReference>
<name>A0A1H0QR03_9ACTN</name>
<evidence type="ECO:0000313" key="9">
    <source>
        <dbReference type="EMBL" id="SDP19712.1"/>
    </source>
</evidence>
<dbReference type="PANTHER" id="PTHR34978">
    <property type="entry name" value="POSSIBLE SENSOR-TRANSDUCER PROTEIN BLAR"/>
    <property type="match status" value="1"/>
</dbReference>
<keyword evidence="7" id="KW-0472">Membrane</keyword>
<feature type="transmembrane region" description="Helical" evidence="7">
    <location>
        <begin position="87"/>
        <end position="115"/>
    </location>
</feature>
<keyword evidence="3 6" id="KW-0378">Hydrolase</keyword>
<protein>
    <submittedName>
        <fullName evidence="9">Peptidase family M48</fullName>
    </submittedName>
</protein>
<feature type="domain" description="Peptidase M48" evidence="8">
    <location>
        <begin position="129"/>
        <end position="243"/>
    </location>
</feature>
<sequence>MTLPLIAALVAVLACLLVGRSAHLLLRNMRPAQAVVVLALVSVTVSLASGMALTAIAVAVIASLTAVASDGHWSASIIRTEVPIPGWLGALAALAVVVLMARGAVRTVSIVMALVRADRLCRDIRADGGPVVVVDDESADAYTVAGIRGCVVISQRLLTRLTADERRVLTAHELSHLTKRHHLYVHLADIAAAGNPLLAPVSAAVRLGVERWADEDAATGIGDRRVTGRALARVALLRSEMSRAIAVPTVGPLLVRVPVLGVGALLVASRVQALLQPKPRPYPGRAAAFLLLSVLVLLVGVASLNHIHDAIEGAAPYLRHGH</sequence>
<proteinExistence type="inferred from homology"/>
<dbReference type="PANTHER" id="PTHR34978:SF3">
    <property type="entry name" value="SLR0241 PROTEIN"/>
    <property type="match status" value="1"/>
</dbReference>
<evidence type="ECO:0000256" key="2">
    <source>
        <dbReference type="ARBA" id="ARBA00022723"/>
    </source>
</evidence>
<dbReference type="CDD" id="cd07326">
    <property type="entry name" value="M56_BlaR1_MecR1_like"/>
    <property type="match status" value="1"/>
</dbReference>
<evidence type="ECO:0000256" key="4">
    <source>
        <dbReference type="ARBA" id="ARBA00022833"/>
    </source>
</evidence>
<dbReference type="OrthoDB" id="3541294at2"/>
<evidence type="ECO:0000256" key="6">
    <source>
        <dbReference type="RuleBase" id="RU003983"/>
    </source>
</evidence>
<organism evidence="9 10">
    <name type="scientific">Nakamurella panacisegetis</name>
    <dbReference type="NCBI Taxonomy" id="1090615"/>
    <lineage>
        <taxon>Bacteria</taxon>
        <taxon>Bacillati</taxon>
        <taxon>Actinomycetota</taxon>
        <taxon>Actinomycetes</taxon>
        <taxon>Nakamurellales</taxon>
        <taxon>Nakamurellaceae</taxon>
        <taxon>Nakamurella</taxon>
    </lineage>
</organism>
<comment type="similarity">
    <text evidence="6">Belongs to the peptidase M48 family.</text>
</comment>
<keyword evidence="10" id="KW-1185">Reference proteome</keyword>
<dbReference type="GO" id="GO:0004222">
    <property type="term" value="F:metalloendopeptidase activity"/>
    <property type="evidence" value="ECO:0007669"/>
    <property type="project" value="InterPro"/>
</dbReference>
<keyword evidence="7" id="KW-1133">Transmembrane helix</keyword>
<dbReference type="Pfam" id="PF01435">
    <property type="entry name" value="Peptidase_M48"/>
    <property type="match status" value="1"/>
</dbReference>
<evidence type="ECO:0000256" key="5">
    <source>
        <dbReference type="ARBA" id="ARBA00023049"/>
    </source>
</evidence>
<reference evidence="9 10" key="1">
    <citation type="submission" date="2016-10" db="EMBL/GenBank/DDBJ databases">
        <authorList>
            <person name="de Groot N.N."/>
        </authorList>
    </citation>
    <scope>NUCLEOTIDE SEQUENCE [LARGE SCALE GENOMIC DNA]</scope>
    <source>
        <strain evidence="10">P4-7,KCTC 19426,CECT 7604</strain>
    </source>
</reference>
<evidence type="ECO:0000256" key="3">
    <source>
        <dbReference type="ARBA" id="ARBA00022801"/>
    </source>
</evidence>
<dbReference type="GO" id="GO:0046872">
    <property type="term" value="F:metal ion binding"/>
    <property type="evidence" value="ECO:0007669"/>
    <property type="project" value="UniProtKB-KW"/>
</dbReference>